<evidence type="ECO:0000313" key="2">
    <source>
        <dbReference type="Proteomes" id="UP001500751"/>
    </source>
</evidence>
<dbReference type="EMBL" id="BAAAQN010000006">
    <property type="protein sequence ID" value="GAA2018988.1"/>
    <property type="molecule type" value="Genomic_DNA"/>
</dbReference>
<proteinExistence type="predicted"/>
<dbReference type="Pfam" id="PF03237">
    <property type="entry name" value="Terminase_6N"/>
    <property type="match status" value="1"/>
</dbReference>
<comment type="caution">
    <text evidence="1">The sequence shown here is derived from an EMBL/GenBank/DDBJ whole genome shotgun (WGS) entry which is preliminary data.</text>
</comment>
<dbReference type="RefSeq" id="WP_344664686.1">
    <property type="nucleotide sequence ID" value="NZ_BAAAQN010000006.1"/>
</dbReference>
<dbReference type="InterPro" id="IPR027417">
    <property type="entry name" value="P-loop_NTPase"/>
</dbReference>
<reference evidence="2" key="1">
    <citation type="journal article" date="2019" name="Int. J. Syst. Evol. Microbiol.">
        <title>The Global Catalogue of Microorganisms (GCM) 10K type strain sequencing project: providing services to taxonomists for standard genome sequencing and annotation.</title>
        <authorList>
            <consortium name="The Broad Institute Genomics Platform"/>
            <consortium name="The Broad Institute Genome Sequencing Center for Infectious Disease"/>
            <person name="Wu L."/>
            <person name="Ma J."/>
        </authorList>
    </citation>
    <scope>NUCLEOTIDE SEQUENCE [LARGE SCALE GENOMIC DNA]</scope>
    <source>
        <strain evidence="2">JCM 16014</strain>
    </source>
</reference>
<protein>
    <submittedName>
        <fullName evidence="1">Terminase family protein</fullName>
    </submittedName>
</protein>
<organism evidence="1 2">
    <name type="scientific">Catenulispora yoronensis</name>
    <dbReference type="NCBI Taxonomy" id="450799"/>
    <lineage>
        <taxon>Bacteria</taxon>
        <taxon>Bacillati</taxon>
        <taxon>Actinomycetota</taxon>
        <taxon>Actinomycetes</taxon>
        <taxon>Catenulisporales</taxon>
        <taxon>Catenulisporaceae</taxon>
        <taxon>Catenulispora</taxon>
    </lineage>
</organism>
<keyword evidence="2" id="KW-1185">Reference proteome</keyword>
<evidence type="ECO:0000313" key="1">
    <source>
        <dbReference type="EMBL" id="GAA2018988.1"/>
    </source>
</evidence>
<dbReference type="Gene3D" id="3.40.50.300">
    <property type="entry name" value="P-loop containing nucleotide triphosphate hydrolases"/>
    <property type="match status" value="1"/>
</dbReference>
<gene>
    <name evidence="1" type="ORF">GCM10009839_14110</name>
</gene>
<sequence>MSTGGPLIPESLQAVKLARLQRLRELQEELDAVAAAEAAGRDVFAALDYVPTARQQEFHEATEFDVLIGGSAGGGKSAALTMEGVRACIRYPGIRVGAFRRTYGELKESLLAELANRSYAQALGGVWNGSEFELRFPNTSVIMFRYAETILDATRRQGGQYQLLLFDERTLTPPDVIAFLESRLRSGRADIPVIGIRSGSNPGGPGHLAVKTRYVDATGYGRRVVTDNRGRKVRFIPSSVTDNPHLNREYVDDLKALPDKLRKAFLEGDWNSFAGQAFDFRADRHVVAPIAIPESWRRYNGVDWGFAKPYCVLWGAVDEDGRVYIYREHYGPGVGEGEQAQRLAAAETDKETVVARYADDAMWATRGDAKPIADVYAENGVQLTPAGKGKGSRVTGWQRVRSYLAEAPACPHHRALGWETCPLLHVFDVCENLIRTLPAMPHATTGDPEDIDTDAEDHASDALRYMLINLGAGPEFVIFDTATSEVVPAVIGAFGYRPPEYEASPWWEQTAPVVDGEGQDHNEQWWP</sequence>
<accession>A0ABP5F6X1</accession>
<dbReference type="Proteomes" id="UP001500751">
    <property type="component" value="Unassembled WGS sequence"/>
</dbReference>
<dbReference type="Gene3D" id="3.30.420.280">
    <property type="match status" value="1"/>
</dbReference>
<name>A0ABP5F6X1_9ACTN</name>